<proteinExistence type="predicted"/>
<dbReference type="Pfam" id="PF23748">
    <property type="entry name" value="Beta-prop_LRRK2"/>
    <property type="match status" value="1"/>
</dbReference>
<reference evidence="5" key="1">
    <citation type="submission" date="2022-11" db="UniProtKB">
        <authorList>
            <consortium name="EnsemblMetazoa"/>
        </authorList>
    </citation>
    <scope>IDENTIFICATION</scope>
</reference>
<dbReference type="InterPro" id="IPR011047">
    <property type="entry name" value="Quinoprotein_ADH-like_sf"/>
</dbReference>
<dbReference type="Gene3D" id="1.10.8.270">
    <property type="entry name" value="putative rabgap domain of human tbc1 domain family member 14 like domains"/>
    <property type="match status" value="1"/>
</dbReference>
<dbReference type="GO" id="GO:0005096">
    <property type="term" value="F:GTPase activator activity"/>
    <property type="evidence" value="ECO:0007669"/>
    <property type="project" value="TreeGrafter"/>
</dbReference>
<dbReference type="SUPFAM" id="SSF50729">
    <property type="entry name" value="PH domain-like"/>
    <property type="match status" value="1"/>
</dbReference>
<feature type="coiled-coil region" evidence="1">
    <location>
        <begin position="274"/>
        <end position="315"/>
    </location>
</feature>
<dbReference type="InterPro" id="IPR001849">
    <property type="entry name" value="PH_domain"/>
</dbReference>
<keyword evidence="6" id="KW-1185">Reference proteome</keyword>
<dbReference type="FunFam" id="1.10.8.270:FF:000026">
    <property type="entry name" value="TBC (Tre-2/Bub2/Cdc16) domain family"/>
    <property type="match status" value="1"/>
</dbReference>
<evidence type="ECO:0000313" key="6">
    <source>
        <dbReference type="Proteomes" id="UP000887568"/>
    </source>
</evidence>
<dbReference type="OrthoDB" id="44736at2759"/>
<dbReference type="OMA" id="MPHNIHF"/>
<protein>
    <recommendedName>
        <fullName evidence="7">TBC1 domain family member 2B</fullName>
    </recommendedName>
</protein>
<dbReference type="PANTHER" id="PTHR47219:SF20">
    <property type="entry name" value="TBC1 DOMAIN FAMILY MEMBER 2B"/>
    <property type="match status" value="1"/>
</dbReference>
<feature type="compositionally biased region" description="Basic and acidic residues" evidence="2">
    <location>
        <begin position="1120"/>
        <end position="1138"/>
    </location>
</feature>
<dbReference type="Pfam" id="PF00169">
    <property type="entry name" value="PH"/>
    <property type="match status" value="1"/>
</dbReference>
<dbReference type="InterPro" id="IPR000195">
    <property type="entry name" value="Rab-GAP-TBC_dom"/>
</dbReference>
<feature type="region of interest" description="Disordered" evidence="2">
    <location>
        <begin position="1104"/>
        <end position="1159"/>
    </location>
</feature>
<dbReference type="PROSITE" id="PS50086">
    <property type="entry name" value="TBC_RABGAP"/>
    <property type="match status" value="1"/>
</dbReference>
<dbReference type="InterPro" id="IPR011993">
    <property type="entry name" value="PH-like_dom_sf"/>
</dbReference>
<feature type="compositionally biased region" description="Polar residues" evidence="2">
    <location>
        <begin position="137"/>
        <end position="155"/>
    </location>
</feature>
<dbReference type="GO" id="GO:0031267">
    <property type="term" value="F:small GTPase binding"/>
    <property type="evidence" value="ECO:0007669"/>
    <property type="project" value="TreeGrafter"/>
</dbReference>
<dbReference type="InterPro" id="IPR050302">
    <property type="entry name" value="Rab_GAP_TBC_domain"/>
</dbReference>
<evidence type="ECO:0000259" key="4">
    <source>
        <dbReference type="PROSITE" id="PS50086"/>
    </source>
</evidence>
<dbReference type="InterPro" id="IPR056602">
    <property type="entry name" value="Beta-prop_LRRK2"/>
</dbReference>
<feature type="compositionally biased region" description="Polar residues" evidence="2">
    <location>
        <begin position="1177"/>
        <end position="1188"/>
    </location>
</feature>
<dbReference type="Proteomes" id="UP000887568">
    <property type="component" value="Unplaced"/>
</dbReference>
<dbReference type="Pfam" id="PF00566">
    <property type="entry name" value="RabGAP-TBC"/>
    <property type="match status" value="1"/>
</dbReference>
<dbReference type="RefSeq" id="XP_038046671.1">
    <property type="nucleotide sequence ID" value="XM_038190743.1"/>
</dbReference>
<evidence type="ECO:0008006" key="7">
    <source>
        <dbReference type="Google" id="ProtNLM"/>
    </source>
</evidence>
<feature type="domain" description="Rab-GAP TBC" evidence="4">
    <location>
        <begin position="530"/>
        <end position="726"/>
    </location>
</feature>
<dbReference type="SUPFAM" id="SSF47923">
    <property type="entry name" value="Ypt/Rab-GAP domain of gyp1p"/>
    <property type="match status" value="2"/>
</dbReference>
<evidence type="ECO:0000259" key="3">
    <source>
        <dbReference type="PROSITE" id="PS50003"/>
    </source>
</evidence>
<dbReference type="SMART" id="SM00233">
    <property type="entry name" value="PH"/>
    <property type="match status" value="1"/>
</dbReference>
<name>A0A913Z6N4_PATMI</name>
<dbReference type="GeneID" id="119720876"/>
<dbReference type="PANTHER" id="PTHR47219">
    <property type="entry name" value="RAB GTPASE-ACTIVATING PROTEIN 1-LIKE"/>
    <property type="match status" value="1"/>
</dbReference>
<dbReference type="SUPFAM" id="SSF50998">
    <property type="entry name" value="Quinoprotein alcohol dehydrogenase-like"/>
    <property type="match status" value="1"/>
</dbReference>
<feature type="region of interest" description="Disordered" evidence="2">
    <location>
        <begin position="1171"/>
        <end position="1266"/>
    </location>
</feature>
<evidence type="ECO:0000256" key="1">
    <source>
        <dbReference type="SAM" id="Coils"/>
    </source>
</evidence>
<keyword evidence="1" id="KW-0175">Coiled coil</keyword>
<feature type="domain" description="PH" evidence="3">
    <location>
        <begin position="5"/>
        <end position="103"/>
    </location>
</feature>
<feature type="compositionally biased region" description="Basic and acidic residues" evidence="2">
    <location>
        <begin position="1251"/>
        <end position="1266"/>
    </location>
</feature>
<dbReference type="InterPro" id="IPR035969">
    <property type="entry name" value="Rab-GAP_TBC_sf"/>
</dbReference>
<dbReference type="PROSITE" id="PS50003">
    <property type="entry name" value="PH_DOMAIN"/>
    <property type="match status" value="1"/>
</dbReference>
<feature type="compositionally biased region" description="Basic residues" evidence="2">
    <location>
        <begin position="1218"/>
        <end position="1237"/>
    </location>
</feature>
<accession>A0A913Z6N4</accession>
<dbReference type="SMART" id="SM00164">
    <property type="entry name" value="TBC"/>
    <property type="match status" value="1"/>
</dbReference>
<evidence type="ECO:0000256" key="2">
    <source>
        <dbReference type="SAM" id="MobiDB-lite"/>
    </source>
</evidence>
<feature type="region of interest" description="Disordered" evidence="2">
    <location>
        <begin position="129"/>
        <end position="156"/>
    </location>
</feature>
<evidence type="ECO:0000313" key="5">
    <source>
        <dbReference type="EnsemblMetazoa" id="XP_038046671.1"/>
    </source>
</evidence>
<organism evidence="5 6">
    <name type="scientific">Patiria miniata</name>
    <name type="common">Bat star</name>
    <name type="synonym">Asterina miniata</name>
    <dbReference type="NCBI Taxonomy" id="46514"/>
    <lineage>
        <taxon>Eukaryota</taxon>
        <taxon>Metazoa</taxon>
        <taxon>Echinodermata</taxon>
        <taxon>Eleutherozoa</taxon>
        <taxon>Asterozoa</taxon>
        <taxon>Asteroidea</taxon>
        <taxon>Valvatacea</taxon>
        <taxon>Valvatida</taxon>
        <taxon>Asterinidae</taxon>
        <taxon>Patiria</taxon>
    </lineage>
</organism>
<dbReference type="EnsemblMetazoa" id="XM_038190743.1">
    <property type="protein sequence ID" value="XP_038046671.1"/>
    <property type="gene ID" value="LOC119720876"/>
</dbReference>
<dbReference type="Gene3D" id="2.30.29.30">
    <property type="entry name" value="Pleckstrin-homology domain (PH domain)/Phosphotyrosine-binding domain (PTB)"/>
    <property type="match status" value="1"/>
</dbReference>
<sequence length="1470" mass="166978">MEEEKVVHAGYLQHRPGGALGRWKKKRYWFQLDEVSCQLRLYKSQMELCHTVGSVDIRDACISILPDHQNHILVACGGKEHILIAENHRSMMQWLQNLQEVRDLFSCVKSNRNQVRFSRALSYKATTASPSKGLASSPASSLRRQQPSRSKSKNLTDLPASFSVSAETNDSYATFKKNLVGSFSLPNTKNSFVYDSVETSPTSMRSCNSIASHSSTEELPVSAGWTSPLVGQAPRDNSDQLELGTTEAGCLESKLERTAVEENRDIETWRQFDKEALIEQLQQMKQLVEESKKNFKSLENREQAYKQMLKKREQDIMHLDDKLGIMEQAHHMRRDLLSPEDMDAAQQRILDLQDTCKVYQEQNGFLNTEVRRQASLRQREQNKLDIQNRIIDGLESSILRSRQDYFQLLGQMVEVTSLDLKDEIPLQLSWDDKKFKRFLELYDEARMQDPLLPDPRIVMMEGHTDIYGFQHPINNQPLLFHYLCQILQDHLIASSRKSTELSKKWEEYVSIIGHVSAIKQDDLRELVYDGIPTDYRSEIWSYLVLQQVKQLKAEKSEDYFQWLCNRIGTSSSVDKYRRQIDLDLLRTMPHNIYFNSKDAEGVKQLRQILEAFCVHNPKVGYCQGMNFIAGTCLLFMDVEMAFWCMVAVVESYFPANYFDSSLIGAQADQNILKDILELRLPRLHAHLDDIGIEMCSFTLNWFLAIFFDVVPFTMLLRIWDCFLFDGLRVLFQFSIALLQYHETSLLQKKDILAILKDTKSMAKLTQDIQAIVDIVRDSNDNFPSLAWIQQKQQHYINILRAVYEQQEKAREEFERQEGLAPATPIFQSEGEDGLVQDLKMDCAVECYSGHLLVCRGELRQGWVGRVDIGKCIKQNYGIRLDNRIVCLTMAGIDMALLGTVSNFLYAFSIGTQEELWFERLRDTPLSIVYNPQTRNVYIGLADGTLAVIEGVSHASPRDVFYHAIGASPIRSVLYLPKLDKIWCACGNAVSILNNSLNAKDGFEISKSPDIHISGLYLGDHGVWVTVRGSAIAMLWDEEQLQCVLLHDTSTDQTPIFTKPHESLAKSKITSLLTYKNTLWVGTADGHLTIYTTVKVVGPESCLTLENGDHNQMENSEESDKDLNNEAAKEGPEAERAEAVGDDVVSDDEDDVKPQNTSSQTLKEFVVVVSSKGLPESQPGSDTDTSTRSHLPHLAKVQDMPGTITSSDDEHKPKAGPKAVRKLRKGSRKGHNNPRALRKMWQARQKSSTSVERQEEELSPRSSKTMEKVQSVFGKLTLGTTTSKSKQYRYSRELRDETRRGSKICLNETSEPSTSTMSLMSLVDAESTVLRPQSLLSRDSIGDVYTQYASRPRPPLFDASEIEVHPGYELNIEAKRKISDYQVRCLVLTSLEDGEPAIVSCAGFYGDDESMLRWTCHMREVCAIRLHVAMVLSWPTNLPGCDMDVTLASPLSYVCVYEFCQGSQEPISTFS</sequence>
<feature type="compositionally biased region" description="Acidic residues" evidence="2">
    <location>
        <begin position="1139"/>
        <end position="1150"/>
    </location>
</feature>
<dbReference type="Gene3D" id="1.10.472.80">
    <property type="entry name" value="Ypt/Rab-GAP domain of gyp1p, domain 3"/>
    <property type="match status" value="1"/>
</dbReference>